<gene>
    <name evidence="4" type="ORF">M5X09_27225</name>
</gene>
<sequence length="105" mass="11930">MQRDHQEIEAHNAMSSSLRLVRYPMIIFAGIWGNIGIVFITLLVTLHLIRQTSLGRPYFYPIPPFRIKDATAHDVLMPESKISNTTGRLSSESAKPFTISDCRDK</sequence>
<dbReference type="Proteomes" id="UP001207626">
    <property type="component" value="Unassembled WGS sequence"/>
</dbReference>
<comment type="caution">
    <text evidence="4">The sequence shown here is derived from an EMBL/GenBank/DDBJ whole genome shotgun (WGS) entry which is preliminary data.</text>
</comment>
<reference evidence="4 5" key="1">
    <citation type="submission" date="2022-05" db="EMBL/GenBank/DDBJ databases">
        <title>Genome Sequencing of Bee-Associated Microbes.</title>
        <authorList>
            <person name="Dunlap C."/>
        </authorList>
    </citation>
    <scope>NUCLEOTIDE SEQUENCE [LARGE SCALE GENOMIC DNA]</scope>
    <source>
        <strain evidence="4 5">NRRL NRS-1438</strain>
    </source>
</reference>
<keyword evidence="1 3" id="KW-0472">Membrane</keyword>
<keyword evidence="3" id="KW-1133">Transmembrane helix</keyword>
<evidence type="ECO:0000256" key="1">
    <source>
        <dbReference type="ARBA" id="ARBA00023136"/>
    </source>
</evidence>
<proteinExistence type="predicted"/>
<evidence type="ECO:0000256" key="3">
    <source>
        <dbReference type="SAM" id="Phobius"/>
    </source>
</evidence>
<accession>A0ABT4E1D1</accession>
<dbReference type="InterPro" id="IPR004995">
    <property type="entry name" value="Spore_Ger"/>
</dbReference>
<protein>
    <submittedName>
        <fullName evidence="4">Spore germination protein</fullName>
    </submittedName>
</protein>
<keyword evidence="3" id="KW-0812">Transmembrane</keyword>
<keyword evidence="5" id="KW-1185">Reference proteome</keyword>
<organism evidence="4 5">
    <name type="scientific">Paenibacillus apiarius</name>
    <dbReference type="NCBI Taxonomy" id="46240"/>
    <lineage>
        <taxon>Bacteria</taxon>
        <taxon>Bacillati</taxon>
        <taxon>Bacillota</taxon>
        <taxon>Bacilli</taxon>
        <taxon>Bacillales</taxon>
        <taxon>Paenibacillaceae</taxon>
        <taxon>Paenibacillus</taxon>
    </lineage>
</organism>
<feature type="region of interest" description="Disordered" evidence="2">
    <location>
        <begin position="84"/>
        <end position="105"/>
    </location>
</feature>
<feature type="transmembrane region" description="Helical" evidence="3">
    <location>
        <begin position="25"/>
        <end position="49"/>
    </location>
</feature>
<dbReference type="EMBL" id="JAMDLW010000063">
    <property type="protein sequence ID" value="MCY9523295.1"/>
    <property type="molecule type" value="Genomic_DNA"/>
</dbReference>
<dbReference type="Pfam" id="PF03323">
    <property type="entry name" value="GerA"/>
    <property type="match status" value="1"/>
</dbReference>
<dbReference type="RefSeq" id="WP_268601896.1">
    <property type="nucleotide sequence ID" value="NZ_JAMDLV010000079.1"/>
</dbReference>
<evidence type="ECO:0000313" key="4">
    <source>
        <dbReference type="EMBL" id="MCY9523295.1"/>
    </source>
</evidence>
<name>A0ABT4E1D1_9BACL</name>
<evidence type="ECO:0000256" key="2">
    <source>
        <dbReference type="SAM" id="MobiDB-lite"/>
    </source>
</evidence>
<feature type="compositionally biased region" description="Polar residues" evidence="2">
    <location>
        <begin position="84"/>
        <end position="93"/>
    </location>
</feature>
<evidence type="ECO:0000313" key="5">
    <source>
        <dbReference type="Proteomes" id="UP001207626"/>
    </source>
</evidence>